<feature type="region of interest" description="Disordered" evidence="2">
    <location>
        <begin position="375"/>
        <end position="401"/>
    </location>
</feature>
<dbReference type="InterPro" id="IPR002121">
    <property type="entry name" value="HRDC_dom"/>
</dbReference>
<dbReference type="SUPFAM" id="SSF47819">
    <property type="entry name" value="HRDC-like"/>
    <property type="match status" value="1"/>
</dbReference>
<evidence type="ECO:0000313" key="4">
    <source>
        <dbReference type="EMBL" id="CAK7942536.1"/>
    </source>
</evidence>
<dbReference type="PROSITE" id="PS50967">
    <property type="entry name" value="HRDC"/>
    <property type="match status" value="1"/>
</dbReference>
<feature type="coiled-coil region" evidence="1">
    <location>
        <begin position="442"/>
        <end position="483"/>
    </location>
</feature>
<feature type="compositionally biased region" description="Basic and acidic residues" evidence="2">
    <location>
        <begin position="293"/>
        <end position="305"/>
    </location>
</feature>
<dbReference type="AlphaFoldDB" id="A0AAV1V7J3"/>
<dbReference type="Gene3D" id="1.10.150.80">
    <property type="entry name" value="HRDC domain"/>
    <property type="match status" value="1"/>
</dbReference>
<evidence type="ECO:0000259" key="3">
    <source>
        <dbReference type="PROSITE" id="PS50967"/>
    </source>
</evidence>
<dbReference type="Proteomes" id="UP001162060">
    <property type="component" value="Unassembled WGS sequence"/>
</dbReference>
<sequence length="484" mass="52320">MRVKKLNVNRRQKPGEDDAVIGVGASGEDGEQLKWVSPTKSLQGGVASSSSSTSGASSPTDAQQQDLSKHLLLPLEPDKNSSELFVHKASDVAAVVPTLTAAVAEVGDVGMGEEEAVDKAVRKDMVDVIIETLRAMKPQAPEKVLAGLPRLAQHMEKALLKLAKNEVEYSDHKTLRSRIAQIQETNAKRLLAQQQQQQRQQQTSEQNSSGHNAVPALKPLTEEQACIVFQHLQSWRQNLVNVHAVAPWDILPNPTLAKVALYMPSSESELAVCGVGTDRMTRFGSSLMQELQRLRGSNERVDKLGKATTPSTGKRSSPESMAGHTSNKKQKEGAGAQLASVASSGSSLSYTVQTSAPLSAASLPTLLPMVSMRPGERGTSYCSTTISSPKTTSPSHCPSTASSRAQTLQHQSSACPALENHMHLLVQGAGQLSKQQQHVKSLETYEQEVQSLRWMLHQSQQEKAQLETEVQRLRAALLDTNSSK</sequence>
<dbReference type="GO" id="GO:0003676">
    <property type="term" value="F:nucleic acid binding"/>
    <property type="evidence" value="ECO:0007669"/>
    <property type="project" value="InterPro"/>
</dbReference>
<dbReference type="SMART" id="SM00341">
    <property type="entry name" value="HRDC"/>
    <property type="match status" value="1"/>
</dbReference>
<keyword evidence="1" id="KW-0175">Coiled coil</keyword>
<feature type="compositionally biased region" description="Low complexity" evidence="2">
    <location>
        <begin position="193"/>
        <end position="202"/>
    </location>
</feature>
<dbReference type="InterPro" id="IPR044876">
    <property type="entry name" value="HRDC_dom_sf"/>
</dbReference>
<dbReference type="InterPro" id="IPR010997">
    <property type="entry name" value="HRDC-like_sf"/>
</dbReference>
<accession>A0AAV1V7J3</accession>
<evidence type="ECO:0000313" key="5">
    <source>
        <dbReference type="Proteomes" id="UP001162060"/>
    </source>
</evidence>
<feature type="region of interest" description="Disordered" evidence="2">
    <location>
        <begin position="1"/>
        <end position="66"/>
    </location>
</feature>
<evidence type="ECO:0000256" key="1">
    <source>
        <dbReference type="SAM" id="Coils"/>
    </source>
</evidence>
<proteinExistence type="predicted"/>
<feature type="compositionally biased region" description="Low complexity" evidence="2">
    <location>
        <begin position="44"/>
        <end position="58"/>
    </location>
</feature>
<protein>
    <recommendedName>
        <fullName evidence="3">HRDC domain-containing protein</fullName>
    </recommendedName>
</protein>
<dbReference type="Pfam" id="PF00570">
    <property type="entry name" value="HRDC"/>
    <property type="match status" value="1"/>
</dbReference>
<evidence type="ECO:0000256" key="2">
    <source>
        <dbReference type="SAM" id="MobiDB-lite"/>
    </source>
</evidence>
<feature type="region of interest" description="Disordered" evidence="2">
    <location>
        <begin position="293"/>
        <end position="338"/>
    </location>
</feature>
<feature type="compositionally biased region" description="Polar residues" evidence="2">
    <location>
        <begin position="308"/>
        <end position="325"/>
    </location>
</feature>
<reference evidence="4" key="1">
    <citation type="submission" date="2024-01" db="EMBL/GenBank/DDBJ databases">
        <authorList>
            <person name="Webb A."/>
        </authorList>
    </citation>
    <scope>NUCLEOTIDE SEQUENCE</scope>
    <source>
        <strain evidence="4">Pm1</strain>
    </source>
</reference>
<feature type="region of interest" description="Disordered" evidence="2">
    <location>
        <begin position="190"/>
        <end position="214"/>
    </location>
</feature>
<organism evidence="4 5">
    <name type="scientific">Peronospora matthiolae</name>
    <dbReference type="NCBI Taxonomy" id="2874970"/>
    <lineage>
        <taxon>Eukaryota</taxon>
        <taxon>Sar</taxon>
        <taxon>Stramenopiles</taxon>
        <taxon>Oomycota</taxon>
        <taxon>Peronosporomycetes</taxon>
        <taxon>Peronosporales</taxon>
        <taxon>Peronosporaceae</taxon>
        <taxon>Peronospora</taxon>
    </lineage>
</organism>
<feature type="domain" description="HRDC" evidence="3">
    <location>
        <begin position="222"/>
        <end position="301"/>
    </location>
</feature>
<gene>
    <name evidence="4" type="ORF">PM001_LOCUS27686</name>
</gene>
<dbReference type="GO" id="GO:0000166">
    <property type="term" value="F:nucleotide binding"/>
    <property type="evidence" value="ECO:0007669"/>
    <property type="project" value="InterPro"/>
</dbReference>
<feature type="compositionally biased region" description="Basic residues" evidence="2">
    <location>
        <begin position="1"/>
        <end position="12"/>
    </location>
</feature>
<comment type="caution">
    <text evidence="4">The sequence shown here is derived from an EMBL/GenBank/DDBJ whole genome shotgun (WGS) entry which is preliminary data.</text>
</comment>
<dbReference type="EMBL" id="CAKLBY020000275">
    <property type="protein sequence ID" value="CAK7942536.1"/>
    <property type="molecule type" value="Genomic_DNA"/>
</dbReference>
<feature type="compositionally biased region" description="Low complexity" evidence="2">
    <location>
        <begin position="383"/>
        <end position="395"/>
    </location>
</feature>
<name>A0AAV1V7J3_9STRA</name>